<comment type="caution">
    <text evidence="5">The sequence shown here is derived from an EMBL/GenBank/DDBJ whole genome shotgun (WGS) entry which is preliminary data.</text>
</comment>
<dbReference type="InterPro" id="IPR014710">
    <property type="entry name" value="RmlC-like_jellyroll"/>
</dbReference>
<evidence type="ECO:0000256" key="2">
    <source>
        <dbReference type="SAM" id="MobiDB-lite"/>
    </source>
</evidence>
<dbReference type="Gene3D" id="2.60.200.20">
    <property type="match status" value="1"/>
</dbReference>
<evidence type="ECO:0000313" key="6">
    <source>
        <dbReference type="Proteomes" id="UP000613768"/>
    </source>
</evidence>
<dbReference type="AlphaFoldDB" id="A0AAW3ZI33"/>
<gene>
    <name evidence="5" type="ORF">IFO71_05455</name>
</gene>
<comment type="subcellular location">
    <subcellularLocation>
        <location evidence="1">Cytoplasm</location>
    </subcellularLocation>
</comment>
<dbReference type="RefSeq" id="WP_192028529.1">
    <property type="nucleotide sequence ID" value="NZ_JACYTR010000007.1"/>
</dbReference>
<dbReference type="PROSITE" id="PS00888">
    <property type="entry name" value="CNMP_BINDING_1"/>
    <property type="match status" value="1"/>
</dbReference>
<feature type="domain" description="Cyclic nucleotide-binding" evidence="4">
    <location>
        <begin position="1"/>
        <end position="106"/>
    </location>
</feature>
<dbReference type="GO" id="GO:0003700">
    <property type="term" value="F:DNA-binding transcription factor activity"/>
    <property type="evidence" value="ECO:0007669"/>
    <property type="project" value="TreeGrafter"/>
</dbReference>
<dbReference type="InterPro" id="IPR000595">
    <property type="entry name" value="cNMP-bd_dom"/>
</dbReference>
<name>A0AAW3ZI33_9GAMM</name>
<protein>
    <submittedName>
        <fullName evidence="5">Cyclic nucleotide-binding domain-containing protein</fullName>
    </submittedName>
</protein>
<dbReference type="InterPro" id="IPR018488">
    <property type="entry name" value="cNMP-bd_CS"/>
</dbReference>
<dbReference type="PANTHER" id="PTHR24567">
    <property type="entry name" value="CRP FAMILY TRANSCRIPTIONAL REGULATORY PROTEIN"/>
    <property type="match status" value="1"/>
</dbReference>
<feature type="compositionally biased region" description="Low complexity" evidence="2">
    <location>
        <begin position="125"/>
        <end position="144"/>
    </location>
</feature>
<dbReference type="CDD" id="cd00060">
    <property type="entry name" value="FHA"/>
    <property type="match status" value="1"/>
</dbReference>
<proteinExistence type="predicted"/>
<feature type="domain" description="FHA" evidence="3">
    <location>
        <begin position="173"/>
        <end position="232"/>
    </location>
</feature>
<dbReference type="SUPFAM" id="SSF49879">
    <property type="entry name" value="SMAD/FHA domain"/>
    <property type="match status" value="1"/>
</dbReference>
<reference evidence="5 6" key="1">
    <citation type="submission" date="2020-09" db="EMBL/GenBank/DDBJ databases">
        <title>Pseudoxanthomonas sp. CAU 1598 isolated from sand of Yaerae Beach.</title>
        <authorList>
            <person name="Kim W."/>
        </authorList>
    </citation>
    <scope>NUCLEOTIDE SEQUENCE [LARGE SCALE GENOMIC DNA]</scope>
    <source>
        <strain evidence="5 6">CAU 1598</strain>
    </source>
</reference>
<dbReference type="PANTHER" id="PTHR24567:SF74">
    <property type="entry name" value="HTH-TYPE TRANSCRIPTIONAL REGULATOR ARCR"/>
    <property type="match status" value="1"/>
</dbReference>
<dbReference type="EMBL" id="JACYTR010000007">
    <property type="protein sequence ID" value="MBD8525184.1"/>
    <property type="molecule type" value="Genomic_DNA"/>
</dbReference>
<evidence type="ECO:0000256" key="1">
    <source>
        <dbReference type="ARBA" id="ARBA00004496"/>
    </source>
</evidence>
<dbReference type="InterPro" id="IPR018490">
    <property type="entry name" value="cNMP-bd_dom_sf"/>
</dbReference>
<accession>A0AAW3ZI33</accession>
<dbReference type="Pfam" id="PF00027">
    <property type="entry name" value="cNMP_binding"/>
    <property type="match status" value="1"/>
</dbReference>
<dbReference type="GO" id="GO:0005829">
    <property type="term" value="C:cytosol"/>
    <property type="evidence" value="ECO:0007669"/>
    <property type="project" value="TreeGrafter"/>
</dbReference>
<dbReference type="Pfam" id="PF00498">
    <property type="entry name" value="FHA"/>
    <property type="match status" value="1"/>
</dbReference>
<feature type="region of interest" description="Disordered" evidence="2">
    <location>
        <begin position="118"/>
        <end position="144"/>
    </location>
</feature>
<dbReference type="PROSITE" id="PS50006">
    <property type="entry name" value="FHA_DOMAIN"/>
    <property type="match status" value="1"/>
</dbReference>
<dbReference type="Proteomes" id="UP000613768">
    <property type="component" value="Unassembled WGS sequence"/>
</dbReference>
<dbReference type="Gene3D" id="2.60.120.10">
    <property type="entry name" value="Jelly Rolls"/>
    <property type="match status" value="1"/>
</dbReference>
<dbReference type="SMART" id="SM00100">
    <property type="entry name" value="cNMP"/>
    <property type="match status" value="1"/>
</dbReference>
<evidence type="ECO:0000313" key="5">
    <source>
        <dbReference type="EMBL" id="MBD8525184.1"/>
    </source>
</evidence>
<dbReference type="InterPro" id="IPR008984">
    <property type="entry name" value="SMAD_FHA_dom_sf"/>
</dbReference>
<keyword evidence="6" id="KW-1185">Reference proteome</keyword>
<dbReference type="CDD" id="cd00038">
    <property type="entry name" value="CAP_ED"/>
    <property type="match status" value="1"/>
</dbReference>
<organism evidence="5 6">
    <name type="scientific">Pseudomarimonas arenosa</name>
    <dbReference type="NCBI Taxonomy" id="2774145"/>
    <lineage>
        <taxon>Bacteria</taxon>
        <taxon>Pseudomonadati</taxon>
        <taxon>Pseudomonadota</taxon>
        <taxon>Gammaproteobacteria</taxon>
        <taxon>Lysobacterales</taxon>
        <taxon>Lysobacteraceae</taxon>
        <taxon>Pseudomarimonas</taxon>
    </lineage>
</organism>
<sequence length="260" mass="27312">MSESPFVEFAAGSPMIREGEPASALFVLESGQAVVERADAPGLVLAEIGPGDFCGEMSILQEQPHTASVTAKTAVRALRIDIAAFHTVLREKSEIAVHVMRRLVLRLKESEAKRVALQRQGGGAAATPSAAPSKPAATAKAPVSSTTVQPAAIPYVLEHAEGRIPLPGGKTELLVGRPDPATGSIPEINLGDYDTARTLSRRHARILVNAGRLSLREEPGVGNGTWVNGTKVQPDEEVALKVGDTLRFGAIELRLLGAAA</sequence>
<evidence type="ECO:0000259" key="4">
    <source>
        <dbReference type="PROSITE" id="PS50042"/>
    </source>
</evidence>
<dbReference type="SMART" id="SM00240">
    <property type="entry name" value="FHA"/>
    <property type="match status" value="1"/>
</dbReference>
<dbReference type="PROSITE" id="PS50042">
    <property type="entry name" value="CNMP_BINDING_3"/>
    <property type="match status" value="1"/>
</dbReference>
<dbReference type="InterPro" id="IPR050397">
    <property type="entry name" value="Env_Response_Regulators"/>
</dbReference>
<evidence type="ECO:0000259" key="3">
    <source>
        <dbReference type="PROSITE" id="PS50006"/>
    </source>
</evidence>
<dbReference type="InterPro" id="IPR000253">
    <property type="entry name" value="FHA_dom"/>
</dbReference>
<dbReference type="SUPFAM" id="SSF51206">
    <property type="entry name" value="cAMP-binding domain-like"/>
    <property type="match status" value="1"/>
</dbReference>